<evidence type="ECO:0000259" key="2">
    <source>
        <dbReference type="PROSITE" id="PS50089"/>
    </source>
</evidence>
<keyword evidence="1" id="KW-0479">Metal-binding</keyword>
<dbReference type="PANTHER" id="PTHR31150:SF32">
    <property type="entry name" value="RING_U-BOX SUPERFAMILY PROTEIN"/>
    <property type="match status" value="1"/>
</dbReference>
<sequence>MVASSQKGRWSFDSEYLGSGHHKLSGTSSRFSYSPSMDLQACMGCSKLLTERSAWCSAGNNISVVSVLACGHVFHAECLETMTAKEDSYDPVCLVCTAGEKNLLKLSKKGLRDPSGADLSPRMILPGRRAFGRDIVKIEFPWPYQLVAAAL</sequence>
<keyword evidence="1" id="KW-0863">Zinc-finger</keyword>
<dbReference type="Gene3D" id="3.30.40.10">
    <property type="entry name" value="Zinc/RING finger domain, C3HC4 (zinc finger)"/>
    <property type="match status" value="1"/>
</dbReference>
<dbReference type="InterPro" id="IPR001841">
    <property type="entry name" value="Znf_RING"/>
</dbReference>
<accession>I3SB92</accession>
<evidence type="ECO:0000256" key="1">
    <source>
        <dbReference type="PROSITE-ProRule" id="PRU00175"/>
    </source>
</evidence>
<evidence type="ECO:0000313" key="3">
    <source>
        <dbReference type="EMBL" id="AFK37534.1"/>
    </source>
</evidence>
<reference evidence="3" key="1">
    <citation type="submission" date="2012-05" db="EMBL/GenBank/DDBJ databases">
        <authorList>
            <person name="Krishnakumar V."/>
            <person name="Cheung F."/>
            <person name="Xiao Y."/>
            <person name="Chan A."/>
            <person name="Moskal W.A."/>
            <person name="Town C.D."/>
        </authorList>
    </citation>
    <scope>NUCLEOTIDE SEQUENCE</scope>
</reference>
<dbReference type="AlphaFoldDB" id="I3SB92"/>
<name>I3SB92_LOTJA</name>
<dbReference type="PROSITE" id="PS50089">
    <property type="entry name" value="ZF_RING_2"/>
    <property type="match status" value="1"/>
</dbReference>
<dbReference type="Pfam" id="PF23413">
    <property type="entry name" value="zf_RING_Vps8_fungal"/>
    <property type="match status" value="1"/>
</dbReference>
<protein>
    <recommendedName>
        <fullName evidence="2">RING-type domain-containing protein</fullName>
    </recommendedName>
</protein>
<organism evidence="3">
    <name type="scientific">Lotus japonicus</name>
    <name type="common">Lotus corniculatus var. japonicus</name>
    <dbReference type="NCBI Taxonomy" id="34305"/>
    <lineage>
        <taxon>Eukaryota</taxon>
        <taxon>Viridiplantae</taxon>
        <taxon>Streptophyta</taxon>
        <taxon>Embryophyta</taxon>
        <taxon>Tracheophyta</taxon>
        <taxon>Spermatophyta</taxon>
        <taxon>Magnoliopsida</taxon>
        <taxon>eudicotyledons</taxon>
        <taxon>Gunneridae</taxon>
        <taxon>Pentapetalae</taxon>
        <taxon>rosids</taxon>
        <taxon>fabids</taxon>
        <taxon>Fabales</taxon>
        <taxon>Fabaceae</taxon>
        <taxon>Papilionoideae</taxon>
        <taxon>50 kb inversion clade</taxon>
        <taxon>NPAAA clade</taxon>
        <taxon>Hologalegina</taxon>
        <taxon>robinioid clade</taxon>
        <taxon>Loteae</taxon>
        <taxon>Lotus</taxon>
    </lineage>
</organism>
<dbReference type="SUPFAM" id="SSF57850">
    <property type="entry name" value="RING/U-box"/>
    <property type="match status" value="1"/>
</dbReference>
<dbReference type="PANTHER" id="PTHR31150">
    <property type="entry name" value="EXPRESSED PROTEIN"/>
    <property type="match status" value="1"/>
</dbReference>
<dbReference type="GO" id="GO:0008270">
    <property type="term" value="F:zinc ion binding"/>
    <property type="evidence" value="ECO:0007669"/>
    <property type="project" value="UniProtKB-KW"/>
</dbReference>
<dbReference type="InterPro" id="IPR013083">
    <property type="entry name" value="Znf_RING/FYVE/PHD"/>
</dbReference>
<keyword evidence="1" id="KW-0862">Zinc</keyword>
<feature type="domain" description="RING-type" evidence="2">
    <location>
        <begin position="42"/>
        <end position="97"/>
    </location>
</feature>
<dbReference type="EMBL" id="BT137739">
    <property type="protein sequence ID" value="AFK37534.1"/>
    <property type="molecule type" value="mRNA"/>
</dbReference>
<proteinExistence type="evidence at transcript level"/>